<dbReference type="InterPro" id="IPR006935">
    <property type="entry name" value="Helicase/UvrB_N"/>
</dbReference>
<dbReference type="PROSITE" id="PS00092">
    <property type="entry name" value="N6_MTASE"/>
    <property type="match status" value="1"/>
</dbReference>
<evidence type="ECO:0000256" key="1">
    <source>
        <dbReference type="SAM" id="Coils"/>
    </source>
</evidence>
<dbReference type="GO" id="GO:0009007">
    <property type="term" value="F:site-specific DNA-methyltransferase (adenine-specific) activity"/>
    <property type="evidence" value="ECO:0007669"/>
    <property type="project" value="UniProtKB-EC"/>
</dbReference>
<evidence type="ECO:0000313" key="4">
    <source>
        <dbReference type="EMBL" id="SCM69906.1"/>
    </source>
</evidence>
<dbReference type="PANTHER" id="PTHR41313:SF1">
    <property type="entry name" value="DNA METHYLASE ADENINE-SPECIFIC DOMAIN-CONTAINING PROTEIN"/>
    <property type="match status" value="1"/>
</dbReference>
<proteinExistence type="predicted"/>
<dbReference type="Gene3D" id="3.40.50.150">
    <property type="entry name" value="Vaccinia Virus protein VP39"/>
    <property type="match status" value="1"/>
</dbReference>
<feature type="domain" description="Helicase ATP-binding" evidence="3">
    <location>
        <begin position="766"/>
        <end position="1038"/>
    </location>
</feature>
<evidence type="ECO:0000259" key="3">
    <source>
        <dbReference type="SMART" id="SM00487"/>
    </source>
</evidence>
<dbReference type="InterPro" id="IPR011639">
    <property type="entry name" value="MethylTrfase_TaqI-like_dom"/>
</dbReference>
<protein>
    <recommendedName>
        <fullName evidence="3">Helicase ATP-binding domain-containing protein</fullName>
    </recommendedName>
</protein>
<dbReference type="GO" id="GO:0003677">
    <property type="term" value="F:DNA binding"/>
    <property type="evidence" value="ECO:0007669"/>
    <property type="project" value="InterPro"/>
</dbReference>
<dbReference type="InterPro" id="IPR014001">
    <property type="entry name" value="Helicase_ATP-bd"/>
</dbReference>
<gene>
    <name evidence="4" type="ORF">KL86DES1_10028</name>
</gene>
<dbReference type="SUPFAM" id="SSF53335">
    <property type="entry name" value="S-adenosyl-L-methionine-dependent methyltransferases"/>
    <property type="match status" value="1"/>
</dbReference>
<dbReference type="GO" id="GO:0016787">
    <property type="term" value="F:hydrolase activity"/>
    <property type="evidence" value="ECO:0007669"/>
    <property type="project" value="InterPro"/>
</dbReference>
<dbReference type="SMART" id="SM00487">
    <property type="entry name" value="DEXDc"/>
    <property type="match status" value="1"/>
</dbReference>
<sequence length="1704" mass="190815">MDVAGPDEKKVLVRYVGWGGLPQAFDARNEKWAAEYQELQSLLAPDEYAKARRSTQDAHFTSETVIQGIYQGLNTLGLREGGPLRVLEPSAGIGNFMGLMPQGYNADILAVELDPTTAAISRYLYPKARHLNNGFQNVELQRANFDLVVGNPPFGKQTLYDPNFPELRGFSIHNYFLAKSVSLLRPGGIGAFVVSRFFMDAADPSARAHIAESADLLGAVRLPETAFRQNALTDVTTDILFFRKHDGQPLRSKDWVQTATVEAEDLKEGGTRPATINKYFVELPGQIIGSMVYSGGMFQDALNCVAPSDIDLGAEIAKRVQVLPPMQYVPREESPAAAVSEARNEAFIASDYFQSLKMGAFCVEPQSRKIVFKAAGGFGDSTYEAVPIKNDTARQRLAAMIQVRDSLRDLLNLEKNDAEEKMIEGARRQLNVQYDNFVRRHGHLNSQTNRSLMREDPEHSLLESLELEYDKGLSKDLARRQERSPRPASARKAAIFRQRVLKPTQIVDRADTAKDALVISLRESGKVDFARMNQLLHRPAEAIQKELQDEGLIFRNPASAEWEIRDKYLTGNVRDKLHRARAVAVDNPQYQPNVEALTAAMPPEIEAVDIGVKFGSTWVPGEVLSDFIEERIHGGRGHQSVKYVPILGRWEAKVSIYDRSANTEVWGIPEYPAEKILESLLSNRPIKVEKESGAYDEQDRPIMVVDQELTAAAMQKADEVKQAFLDWVWTDDERRTMLATLYNERFNTHVPPRYDGSHVQLVGASSDVTLRPHQKDVVWRGIQEGTALFDHVVGAGKTMACIATIMESKRMGFCAKPMVVVPNHLLYQWRDEFYRLYPGANILVADKTDFTKQNRERLFSRVATGDWDAVVVAHSSFKKIDMPRDMQEEILQEQIDAVIEAIADAKENNGGRATIKQLEKQREKMETRYEALMAKTGPKDRAVDFGDLGVDALFVDESHEFKNLSYTTTMNVSGLGNITGSAKALDMFIKCRYLQKKNDGRGVYFMTGTPISNTIAEVYTLQRYLQSDELKSKGIEYFDAWASTFGQITNGWELDATGVNYKLKSRFASFQNVPELLSMYRSFADVVTKNDLDEQAKQAGMRPLTPPITGGKPHNHVVERSGDQAVYMDQIIHRMEHLPKDPRIDNPLKITNDARKAGLDYRLIDSEAGDNDASKVNAAVDRIVQIWQDTAADKGTQLVFCDLSTPKGVGSAAPAPVPGLEFVEEDFGAGASEDVGDFSDRDDAAPDTDSVEPGDDDGVDTSVAADMDACVAADARFSVYEDMRQKLMERGIPADEIAFIHDANTDIRKAKLFSDMQAGRVRILLGSTAKMGAGMNVQKRLVAAHHLDAPWRPSDLEQRNGRIIRQGNSLYERDPDKFSVGIYYYATKQTYDARMWQVIEQKAAAIEQFRKGDLLQRVIDDVQSEAANAADMKAAASGNPLILMQVKLASDLRKLEALYSQHQRSQHRLRDRLKWLGAAEERLAKAQEAYAANCSQRDSHTRTFSEKGKERIRLEWFKDGKVLGEKNSEQIQNILRDGVKDITREARAKPTLGTYRGFEVSMLRSSLGAGGDGFRLALKGKGEQEFQPDNLVYGFDEKFSLSGMFQRLDNFLDKGLEQAHQTYQTNVRQEMAELATVKAALGQEFPQQGELALVRENHGAVMRELKRMQDEPGYVPEWRLRTTLPEAQESLKRATDFPSVPCRG</sequence>
<dbReference type="InterPro" id="IPR029063">
    <property type="entry name" value="SAM-dependent_MTases_sf"/>
</dbReference>
<dbReference type="InterPro" id="IPR052933">
    <property type="entry name" value="DNA_Protect_Modify"/>
</dbReference>
<feature type="coiled-coil region" evidence="1">
    <location>
        <begin position="888"/>
        <end position="935"/>
    </location>
</feature>
<dbReference type="GO" id="GO:0032259">
    <property type="term" value="P:methylation"/>
    <property type="evidence" value="ECO:0007669"/>
    <property type="project" value="InterPro"/>
</dbReference>
<dbReference type="InterPro" id="IPR027417">
    <property type="entry name" value="P-loop_NTPase"/>
</dbReference>
<organism evidence="4">
    <name type="scientific">uncultured Desulfovibrio sp</name>
    <dbReference type="NCBI Taxonomy" id="167968"/>
    <lineage>
        <taxon>Bacteria</taxon>
        <taxon>Pseudomonadati</taxon>
        <taxon>Thermodesulfobacteriota</taxon>
        <taxon>Desulfovibrionia</taxon>
        <taxon>Desulfovibrionales</taxon>
        <taxon>Desulfovibrionaceae</taxon>
        <taxon>Desulfovibrio</taxon>
        <taxon>environmental samples</taxon>
    </lineage>
</organism>
<keyword evidence="1" id="KW-0175">Coiled coil</keyword>
<accession>A0A212KXC1</accession>
<dbReference type="SUPFAM" id="SSF52540">
    <property type="entry name" value="P-loop containing nucleoside triphosphate hydrolases"/>
    <property type="match status" value="2"/>
</dbReference>
<dbReference type="Gene3D" id="3.40.50.300">
    <property type="entry name" value="P-loop containing nucleotide triphosphate hydrolases"/>
    <property type="match status" value="2"/>
</dbReference>
<dbReference type="EMBL" id="FMJC01000001">
    <property type="protein sequence ID" value="SCM69906.1"/>
    <property type="molecule type" value="Genomic_DNA"/>
</dbReference>
<name>A0A212KXC1_9BACT</name>
<feature type="region of interest" description="Disordered" evidence="2">
    <location>
        <begin position="1231"/>
        <end position="1261"/>
    </location>
</feature>
<dbReference type="CDD" id="cd02440">
    <property type="entry name" value="AdoMet_MTases"/>
    <property type="match status" value="1"/>
</dbReference>
<dbReference type="PANTHER" id="PTHR41313">
    <property type="entry name" value="ADENINE-SPECIFIC METHYLTRANSFERASE"/>
    <property type="match status" value="1"/>
</dbReference>
<dbReference type="PRINTS" id="PR00507">
    <property type="entry name" value="N12N6MTFRASE"/>
</dbReference>
<dbReference type="GO" id="GO:0006304">
    <property type="term" value="P:DNA modification"/>
    <property type="evidence" value="ECO:0007669"/>
    <property type="project" value="InterPro"/>
</dbReference>
<dbReference type="Pfam" id="PF04851">
    <property type="entry name" value="ResIII"/>
    <property type="match status" value="1"/>
</dbReference>
<evidence type="ECO:0000256" key="2">
    <source>
        <dbReference type="SAM" id="MobiDB-lite"/>
    </source>
</evidence>
<dbReference type="InterPro" id="IPR002052">
    <property type="entry name" value="DNA_methylase_N6_adenine_CS"/>
</dbReference>
<dbReference type="Pfam" id="PF07669">
    <property type="entry name" value="Eco57I"/>
    <property type="match status" value="1"/>
</dbReference>
<feature type="compositionally biased region" description="Acidic residues" evidence="2">
    <location>
        <begin position="1245"/>
        <end position="1259"/>
    </location>
</feature>
<reference evidence="4" key="1">
    <citation type="submission" date="2016-08" db="EMBL/GenBank/DDBJ databases">
        <authorList>
            <person name="Seilhamer J.J."/>
        </authorList>
    </citation>
    <scope>NUCLEOTIDE SEQUENCE</scope>
    <source>
        <strain evidence="4">86-1</strain>
    </source>
</reference>
<dbReference type="GO" id="GO:0005524">
    <property type="term" value="F:ATP binding"/>
    <property type="evidence" value="ECO:0007669"/>
    <property type="project" value="InterPro"/>
</dbReference>